<evidence type="ECO:0000313" key="2">
    <source>
        <dbReference type="Proteomes" id="UP001617427"/>
    </source>
</evidence>
<keyword evidence="2" id="KW-1185">Reference proteome</keyword>
<dbReference type="RefSeq" id="WP_402699702.1">
    <property type="nucleotide sequence ID" value="NZ_JBIUZV010000004.1"/>
</dbReference>
<proteinExistence type="predicted"/>
<sequence length="292" mass="29914">MPVPAVIAECLAGNGQLYFDLPETMKKFSTGPLFSGGWALGGAVLALAPSLSVASSLLPEYVLPPRPRVLAPLPQAQRVGDDSGRPLAMVLDPDAGPFAKVTGPAAARDATQLFVAGQAVRIAPVGASHEGFVSIYRLGPALRSSDGRTALGRMAFRIGGARVVRRDANGKETEAVIASSSREIVAGDIVLDAQAWPQEKQGAAQAVAARVAMQSGAERMRLAAVDQVVGLDRGAADGVHVGMCLRVAGCGRRGDIAGRVLHAGGRASVAQLVRGTAPLEGGDEVCIAACPD</sequence>
<evidence type="ECO:0008006" key="3">
    <source>
        <dbReference type="Google" id="ProtNLM"/>
    </source>
</evidence>
<name>A0ABW8EWN6_9BURK</name>
<evidence type="ECO:0000313" key="1">
    <source>
        <dbReference type="EMBL" id="MFJ3045869.1"/>
    </source>
</evidence>
<comment type="caution">
    <text evidence="1">The sequence shown here is derived from an EMBL/GenBank/DDBJ whole genome shotgun (WGS) entry which is preliminary data.</text>
</comment>
<dbReference type="Proteomes" id="UP001617427">
    <property type="component" value="Unassembled WGS sequence"/>
</dbReference>
<protein>
    <recommendedName>
        <fullName evidence="3">Flagella basal body P-ring formation protein FlgA</fullName>
    </recommendedName>
</protein>
<organism evidence="1 2">
    <name type="scientific">Herbaspirillum chlorophenolicum</name>
    <dbReference type="NCBI Taxonomy" id="211589"/>
    <lineage>
        <taxon>Bacteria</taxon>
        <taxon>Pseudomonadati</taxon>
        <taxon>Pseudomonadota</taxon>
        <taxon>Betaproteobacteria</taxon>
        <taxon>Burkholderiales</taxon>
        <taxon>Oxalobacteraceae</taxon>
        <taxon>Herbaspirillum</taxon>
    </lineage>
</organism>
<accession>A0ABW8EWN6</accession>
<dbReference type="EMBL" id="JBIUZV010000004">
    <property type="protein sequence ID" value="MFJ3045869.1"/>
    <property type="molecule type" value="Genomic_DNA"/>
</dbReference>
<reference evidence="1 2" key="1">
    <citation type="submission" date="2024-10" db="EMBL/GenBank/DDBJ databases">
        <title>The Natural Products Discovery Center: Release of the First 8490 Sequenced Strains for Exploring Actinobacteria Biosynthetic Diversity.</title>
        <authorList>
            <person name="Kalkreuter E."/>
            <person name="Kautsar S.A."/>
            <person name="Yang D."/>
            <person name="Bader C.D."/>
            <person name="Teijaro C.N."/>
            <person name="Fluegel L."/>
            <person name="Davis C.M."/>
            <person name="Simpson J.R."/>
            <person name="Lauterbach L."/>
            <person name="Steele A.D."/>
            <person name="Gui C."/>
            <person name="Meng S."/>
            <person name="Li G."/>
            <person name="Viehrig K."/>
            <person name="Ye F."/>
            <person name="Su P."/>
            <person name="Kiefer A.F."/>
            <person name="Nichols A."/>
            <person name="Cepeda A.J."/>
            <person name="Yan W."/>
            <person name="Fan B."/>
            <person name="Jiang Y."/>
            <person name="Adhikari A."/>
            <person name="Zheng C.-J."/>
            <person name="Schuster L."/>
            <person name="Cowan T.M."/>
            <person name="Smanski M.J."/>
            <person name="Chevrette M.G."/>
            <person name="De Carvalho L.P.S."/>
            <person name="Shen B."/>
        </authorList>
    </citation>
    <scope>NUCLEOTIDE SEQUENCE [LARGE SCALE GENOMIC DNA]</scope>
    <source>
        <strain evidence="1 2">NPDC087045</strain>
    </source>
</reference>
<gene>
    <name evidence="1" type="ORF">ACIPEN_08570</name>
</gene>